<sequence>MDVAKMFSSNSLARSFLATWQGQDCIARGSAQDQDQDPRSRSTEPVLATWPWPPRSLFRSHAMDDLNSKTLPGYFPWCDRLLACSRRARASLALLPCLLLPTSRDALQTSGSLGLPSRQVQPSKAANVLHLLSTGSIAGVVGWLPASYMLYGWGSCLRQPSSVARRDYGHIYRLAWGLTAPRRSSRTLQGRLEPNPLSICFRRHDAAKRLVQLGHLPCPSPPTLVAPLFSVSSKQGRRGSLVGWRAGRTRAESGTHDNDSGRVAFPDRSSSLTPYMSLQKKPQAASRPYPQPDVGGSASRDHRNGLANQDEIESGLRKHPFYAHDVSSPQDLNRYSRIHIGPEYANAALTVQAQSQDSKRHEPGNLAMRRHKPELQLQSSTASVPHKSSTPAVRRRRPELSLQNSTLSTPYRATPVDFGRTHVTQDNVRTADVPRRKSIRKSAVVGASSTSSLANPPPLQKVGADSQERRNTPAKPALAKLGLMPLSPLNLSFVDKRQNSTPPSTSDRHASRDPGSSSRSTPPQSSAERPVSAVGDARPALSYIPMRRRSLVQTPGLATRTPSRYRLPGGRSSFRSSTSLASVLAGAAPTGAEAGKDAASESKRKIQRHMSLPDLQMKAEQERSGTPSESDYQQLGGLKLGTLRITNFSSVPRRMRDINGGKQTQSTTAKLKNGIGARNAGFRLGSQSVPNLSNPTLSTINATKNGTKDHLNGNPSVSFSSKRHRRFSFGDTPGAASSRKRLSILRELIEEPLDDYDFMREVSSSHPQAVKEDSCNQTQNQIATTEDNAALKHFADEILDTSDDSSVNRISDSSEIKPANDVDLYDISRPDSGFISASSSFSSPGSPSQTDSGYSSSTSIQSKPAVVGSGVADKTALEGLSGRDTNNMGDDKDGAVSHQTEDDSLNGPQRDSVISLSRSSMRLLSSLIRPRHSLAVSGTGDDGSQLDQNGSNSNNDTLRSKDSSVSQDGTVQPRVRSNSGSQLAGKLQRLFAHHKEDDLSTGYGSHDLRAVPTVPVDVEERLSEHNRVFPTSPKKLTKHSNRSTESLKTIVSVDSAIAYSESNYSQDDDDDDDDDEISHYGHSIRSGTTYKGHKSMNSLDSVKSLNSIASSGTVRSLSSSESAKSDSTITRGDDTKIFHIEALLDGPGPEAEDNDTHLQRTTTPVAIPAALPMEEAYQDAFIGEKPVPPPRNPSRQSRKIGNHKAILEATRNVTEKAAPQEAFTTLRTQDNRFMKNERAILPASQTARTHISSGLDVYRARAPVSAPNLANSFYSNSEAAAKSVSRLTVADLTKELPPEPPRDDLLRSSFSKRPWQQKRLAERKWLQNNNEESVRSYEFHHNHVRSQTTTVMGREQTQVVQDHISVFMSQRRHSTLIHRPAFSESLAIASLERPKDEPQPPYRVLHSYNSPAYKNIPIWA</sequence>
<dbReference type="OrthoDB" id="5341904at2759"/>
<feature type="compositionally biased region" description="Basic and acidic residues" evidence="1">
    <location>
        <begin position="889"/>
        <end position="901"/>
    </location>
</feature>
<name>A0A0A1UW16_9HYPO</name>
<feature type="compositionally biased region" description="Acidic residues" evidence="1">
    <location>
        <begin position="1066"/>
        <end position="1076"/>
    </location>
</feature>
<feature type="compositionally biased region" description="Polar residues" evidence="1">
    <location>
        <begin position="945"/>
        <end position="982"/>
    </location>
</feature>
<feature type="region of interest" description="Disordered" evidence="1">
    <location>
        <begin position="704"/>
        <end position="736"/>
    </location>
</feature>
<feature type="compositionally biased region" description="Low complexity" evidence="1">
    <location>
        <begin position="514"/>
        <end position="526"/>
    </location>
</feature>
<reference evidence="2 3" key="1">
    <citation type="submission" date="2014-02" db="EMBL/GenBank/DDBJ databases">
        <title>The genome sequence of the entomopathogenic fungus Metarhizium robertsii ARSEF 2575.</title>
        <authorList>
            <person name="Giuliano Garisto Donzelli B."/>
            <person name="Roe B.A."/>
            <person name="Macmil S.L."/>
            <person name="Krasnoff S.B."/>
            <person name="Gibson D.M."/>
        </authorList>
    </citation>
    <scope>NUCLEOTIDE SEQUENCE [LARGE SCALE GENOMIC DNA]</scope>
    <source>
        <strain evidence="2 3">ARSEF 2575</strain>
    </source>
</reference>
<feature type="compositionally biased region" description="Polar residues" evidence="1">
    <location>
        <begin position="376"/>
        <end position="391"/>
    </location>
</feature>
<feature type="region of interest" description="Disordered" evidence="1">
    <location>
        <begin position="374"/>
        <end position="481"/>
    </location>
</feature>
<dbReference type="eggNOG" id="ENOG502RPTD">
    <property type="taxonomic scope" value="Eukaryota"/>
</dbReference>
<comment type="caution">
    <text evidence="2">The sequence shown here is derived from an EMBL/GenBank/DDBJ whole genome shotgun (WGS) entry which is preliminary data.</text>
</comment>
<gene>
    <name evidence="2" type="ORF">X797_004938</name>
</gene>
<proteinExistence type="predicted"/>
<feature type="region of interest" description="Disordered" evidence="1">
    <location>
        <begin position="587"/>
        <end position="636"/>
    </location>
</feature>
<accession>A0A0A1UW16</accession>
<feature type="region of interest" description="Disordered" evidence="1">
    <location>
        <begin position="1062"/>
        <end position="1093"/>
    </location>
</feature>
<dbReference type="HOGENOM" id="CLU_277865_0_0_1"/>
<feature type="compositionally biased region" description="Low complexity" evidence="1">
    <location>
        <begin position="836"/>
        <end position="862"/>
    </location>
</feature>
<feature type="compositionally biased region" description="Polar residues" evidence="1">
    <location>
        <begin position="624"/>
        <end position="633"/>
    </location>
</feature>
<feature type="region of interest" description="Disordered" evidence="1">
    <location>
        <begin position="935"/>
        <end position="982"/>
    </location>
</feature>
<dbReference type="Proteomes" id="UP000030151">
    <property type="component" value="Unassembled WGS sequence"/>
</dbReference>
<protein>
    <submittedName>
        <fullName evidence="2">Uncharacterized protein</fullName>
    </submittedName>
</protein>
<feature type="compositionally biased region" description="Polar residues" evidence="1">
    <location>
        <begin position="401"/>
        <end position="411"/>
    </location>
</feature>
<feature type="region of interest" description="Disordered" evidence="1">
    <location>
        <begin position="494"/>
        <end position="575"/>
    </location>
</feature>
<organism evidence="2 3">
    <name type="scientific">Metarhizium robertsii</name>
    <dbReference type="NCBI Taxonomy" id="568076"/>
    <lineage>
        <taxon>Eukaryota</taxon>
        <taxon>Fungi</taxon>
        <taxon>Dikarya</taxon>
        <taxon>Ascomycota</taxon>
        <taxon>Pezizomycotina</taxon>
        <taxon>Sordariomycetes</taxon>
        <taxon>Hypocreomycetidae</taxon>
        <taxon>Hypocreales</taxon>
        <taxon>Clavicipitaceae</taxon>
        <taxon>Metarhizium</taxon>
    </lineage>
</organism>
<feature type="region of interest" description="Disordered" evidence="1">
    <location>
        <begin position="246"/>
        <end position="304"/>
    </location>
</feature>
<evidence type="ECO:0000313" key="3">
    <source>
        <dbReference type="Proteomes" id="UP000030151"/>
    </source>
</evidence>
<evidence type="ECO:0000313" key="2">
    <source>
        <dbReference type="EMBL" id="EXV02099.1"/>
    </source>
</evidence>
<feature type="compositionally biased region" description="Basic and acidic residues" evidence="1">
    <location>
        <begin position="594"/>
        <end position="604"/>
    </location>
</feature>
<feature type="compositionally biased region" description="Basic and acidic residues" evidence="1">
    <location>
        <begin position="249"/>
        <end position="260"/>
    </location>
</feature>
<evidence type="ECO:0000256" key="1">
    <source>
        <dbReference type="SAM" id="MobiDB-lite"/>
    </source>
</evidence>
<feature type="region of interest" description="Disordered" evidence="1">
    <location>
        <begin position="836"/>
        <end position="914"/>
    </location>
</feature>
<dbReference type="EMBL" id="JELW01000006">
    <property type="protein sequence ID" value="EXV02099.1"/>
    <property type="molecule type" value="Genomic_DNA"/>
</dbReference>